<sequence length="506" mass="52890">MSNPNFPRFPVPGHGREPQPGGATSSSSPGSRFNGLNSGAAPFVPRMVEGAGLAGRMMFGSGAAAGTGATTRSLALAAAVPRGATSVLTGPTAAADFAPSSRDTVYVPVNHDVPLLPIGHHVNLGSASAAGDAMISSSGTPAGAHQYMTNPYAGDAMINSPPSLSLVLTRTWSTHQQQQPPPPVQFKSHRLAPSTDMADPNGHHRRLPAGAPGRLNLGSASADFAPSSRDTIYVPVNRDNPLLPIGQFPQDHVKSGSASAAVDMINSSAGDDNARDFSSSPRLDVIAEAQSAAWGWDALWEDTGFAHCLHDPKIVLCWRYMYGGDDYCDLGCDCFDAHIYNDLQSKIRTGVAAASRSYSVPHPDLDLDLSDVSQFTGVFSSQQQPPASDEWNFAVRNMQQQQQQRSMTPSASSRAAAATDADGEDPPPPPPHSPSPSAEGSASPPTTPGTPTTRADEKNVGELNDVDYSLLLPDAPAPTPAPAPALPPSHTPIRHCRTTAPDRSVS</sequence>
<feature type="region of interest" description="Disordered" evidence="1">
    <location>
        <begin position="398"/>
        <end position="506"/>
    </location>
</feature>
<feature type="compositionally biased region" description="Pro residues" evidence="1">
    <location>
        <begin position="475"/>
        <end position="490"/>
    </location>
</feature>
<dbReference type="Gramene" id="ONIVA04G19380.1">
    <property type="protein sequence ID" value="ONIVA04G19380.1"/>
    <property type="gene ID" value="ONIVA04G19380"/>
</dbReference>
<dbReference type="EnsemblPlants" id="ONIVA04G19380.1">
    <property type="protein sequence ID" value="ONIVA04G19380.1"/>
    <property type="gene ID" value="ONIVA04G19380"/>
</dbReference>
<organism evidence="2">
    <name type="scientific">Oryza nivara</name>
    <name type="common">Indian wild rice</name>
    <name type="synonym">Oryza sativa f. spontanea</name>
    <dbReference type="NCBI Taxonomy" id="4536"/>
    <lineage>
        <taxon>Eukaryota</taxon>
        <taxon>Viridiplantae</taxon>
        <taxon>Streptophyta</taxon>
        <taxon>Embryophyta</taxon>
        <taxon>Tracheophyta</taxon>
        <taxon>Spermatophyta</taxon>
        <taxon>Magnoliopsida</taxon>
        <taxon>Liliopsida</taxon>
        <taxon>Poales</taxon>
        <taxon>Poaceae</taxon>
        <taxon>BOP clade</taxon>
        <taxon>Oryzoideae</taxon>
        <taxon>Oryzeae</taxon>
        <taxon>Oryzinae</taxon>
        <taxon>Oryza</taxon>
    </lineage>
</organism>
<feature type="compositionally biased region" description="Low complexity" evidence="1">
    <location>
        <begin position="399"/>
        <end position="420"/>
    </location>
</feature>
<reference evidence="2" key="2">
    <citation type="submission" date="2018-04" db="EMBL/GenBank/DDBJ databases">
        <title>OnivRS2 (Oryza nivara Reference Sequence Version 2).</title>
        <authorList>
            <person name="Zhang J."/>
            <person name="Kudrna D."/>
            <person name="Lee S."/>
            <person name="Talag J."/>
            <person name="Rajasekar S."/>
            <person name="Welchert J."/>
            <person name="Hsing Y.-I."/>
            <person name="Wing R.A."/>
        </authorList>
    </citation>
    <scope>NUCLEOTIDE SEQUENCE [LARGE SCALE GENOMIC DNA]</scope>
    <source>
        <strain evidence="2">SL10</strain>
    </source>
</reference>
<keyword evidence="3" id="KW-1185">Reference proteome</keyword>
<evidence type="ECO:0000256" key="1">
    <source>
        <dbReference type="SAM" id="MobiDB-lite"/>
    </source>
</evidence>
<feature type="compositionally biased region" description="Low complexity" evidence="1">
    <location>
        <begin position="18"/>
        <end position="31"/>
    </location>
</feature>
<dbReference type="HOGENOM" id="CLU_041614_0_0_1"/>
<dbReference type="AlphaFoldDB" id="A0A0E0H406"/>
<dbReference type="OMA" id="CFDAHGY"/>
<reference evidence="2" key="1">
    <citation type="submission" date="2015-04" db="UniProtKB">
        <authorList>
            <consortium name="EnsemblPlants"/>
        </authorList>
    </citation>
    <scope>IDENTIFICATION</scope>
    <source>
        <strain evidence="2">SL10</strain>
    </source>
</reference>
<evidence type="ECO:0000313" key="2">
    <source>
        <dbReference type="EnsemblPlants" id="ONIVA04G19380.1"/>
    </source>
</evidence>
<accession>A0A0E0H406</accession>
<protein>
    <submittedName>
        <fullName evidence="2">Uncharacterized protein</fullName>
    </submittedName>
</protein>
<name>A0A0E0H406_ORYNI</name>
<proteinExistence type="predicted"/>
<evidence type="ECO:0000313" key="3">
    <source>
        <dbReference type="Proteomes" id="UP000006591"/>
    </source>
</evidence>
<dbReference type="Proteomes" id="UP000006591">
    <property type="component" value="Chromosome 4"/>
</dbReference>
<feature type="region of interest" description="Disordered" evidence="1">
    <location>
        <begin position="1"/>
        <end position="39"/>
    </location>
</feature>
<feature type="compositionally biased region" description="Low complexity" evidence="1">
    <location>
        <begin position="435"/>
        <end position="453"/>
    </location>
</feature>